<gene>
    <name evidence="2" type="ORF">EJB05_37078</name>
</gene>
<name>A0A5J9TS33_9POAL</name>
<dbReference type="AlphaFoldDB" id="A0A5J9TS33"/>
<feature type="compositionally biased region" description="Polar residues" evidence="1">
    <location>
        <begin position="297"/>
        <end position="318"/>
    </location>
</feature>
<feature type="compositionally biased region" description="Polar residues" evidence="1">
    <location>
        <begin position="154"/>
        <end position="167"/>
    </location>
</feature>
<feature type="non-terminal residue" evidence="2">
    <location>
        <position position="327"/>
    </location>
</feature>
<reference evidence="2 3" key="1">
    <citation type="journal article" date="2019" name="Sci. Rep.">
        <title>A high-quality genome of Eragrostis curvula grass provides insights into Poaceae evolution and supports new strategies to enhance forage quality.</title>
        <authorList>
            <person name="Carballo J."/>
            <person name="Santos B.A.C.M."/>
            <person name="Zappacosta D."/>
            <person name="Garbus I."/>
            <person name="Selva J.P."/>
            <person name="Gallo C.A."/>
            <person name="Diaz A."/>
            <person name="Albertini E."/>
            <person name="Caccamo M."/>
            <person name="Echenique V."/>
        </authorList>
    </citation>
    <scope>NUCLEOTIDE SEQUENCE [LARGE SCALE GENOMIC DNA]</scope>
    <source>
        <strain evidence="3">cv. Victoria</strain>
        <tissue evidence="2">Leaf</tissue>
    </source>
</reference>
<feature type="region of interest" description="Disordered" evidence="1">
    <location>
        <begin position="297"/>
        <end position="327"/>
    </location>
</feature>
<evidence type="ECO:0000256" key="1">
    <source>
        <dbReference type="SAM" id="MobiDB-lite"/>
    </source>
</evidence>
<comment type="caution">
    <text evidence="2">The sequence shown here is derived from an EMBL/GenBank/DDBJ whole genome shotgun (WGS) entry which is preliminary data.</text>
</comment>
<dbReference type="Proteomes" id="UP000324897">
    <property type="component" value="Unassembled WGS sequence"/>
</dbReference>
<keyword evidence="3" id="KW-1185">Reference proteome</keyword>
<dbReference type="Gramene" id="TVU13658">
    <property type="protein sequence ID" value="TVU13658"/>
    <property type="gene ID" value="EJB05_37078"/>
</dbReference>
<evidence type="ECO:0000313" key="3">
    <source>
        <dbReference type="Proteomes" id="UP000324897"/>
    </source>
</evidence>
<evidence type="ECO:0000313" key="2">
    <source>
        <dbReference type="EMBL" id="TVU13658.1"/>
    </source>
</evidence>
<proteinExistence type="predicted"/>
<accession>A0A5J9TS33</accession>
<dbReference type="EMBL" id="RWGY01000031">
    <property type="protein sequence ID" value="TVU13658.1"/>
    <property type="molecule type" value="Genomic_DNA"/>
</dbReference>
<feature type="region of interest" description="Disordered" evidence="1">
    <location>
        <begin position="142"/>
        <end position="167"/>
    </location>
</feature>
<organism evidence="2 3">
    <name type="scientific">Eragrostis curvula</name>
    <name type="common">weeping love grass</name>
    <dbReference type="NCBI Taxonomy" id="38414"/>
    <lineage>
        <taxon>Eukaryota</taxon>
        <taxon>Viridiplantae</taxon>
        <taxon>Streptophyta</taxon>
        <taxon>Embryophyta</taxon>
        <taxon>Tracheophyta</taxon>
        <taxon>Spermatophyta</taxon>
        <taxon>Magnoliopsida</taxon>
        <taxon>Liliopsida</taxon>
        <taxon>Poales</taxon>
        <taxon>Poaceae</taxon>
        <taxon>PACMAD clade</taxon>
        <taxon>Chloridoideae</taxon>
        <taxon>Eragrostideae</taxon>
        <taxon>Eragrostidinae</taxon>
        <taxon>Eragrostis</taxon>
    </lineage>
</organism>
<protein>
    <submittedName>
        <fullName evidence="2">Uncharacterized protein</fullName>
    </submittedName>
</protein>
<sequence length="327" mass="37062">MEGKTRLVGKGPWQSMPGKGIGCIRRQKCLEQKTSEKAVPQPFETLDDSFFTQDMDSDVHDTSYATMNQTPANQMEISRLSQYEQGSYLDYLESLYNNPQLHAGYTDLLMEQIRNSQEGKNDQQAPQVSGCARDYEMFGGLQHNNSEQSKHNLDSTQVRPKNKKTPSIQKHNLQLFNTNYFNPCFCYVQCKAHKSTYTELLLADNPMDDHYGLDTGISEDNPMLFNNYNFVDTNKEYGQTYCEATSNAQEASNLEGSSVHREQNNQFADCESWGVGIFDAINLEEIQGIARQKHIAQSNTRTKSSTEMSNLQSSSADIGNQEEKNNE</sequence>